<dbReference type="RefSeq" id="WP_152418955.1">
    <property type="nucleotide sequence ID" value="NZ_AOLR01000008.1"/>
</dbReference>
<accession>A0A8T8KDD3</accession>
<gene>
    <name evidence="2" type="ORF">KDQ40_14785</name>
</gene>
<feature type="region of interest" description="Disordered" evidence="1">
    <location>
        <begin position="92"/>
        <end position="120"/>
    </location>
</feature>
<reference evidence="2" key="1">
    <citation type="submission" date="2021-04" db="EMBL/GenBank/DDBJ databases">
        <title>Complete Genome sequence and Methylome Analysis of the Haloarchaeon Haloarcula sinaiiensis.</title>
        <authorList>
            <person name="Fomenkov A."/>
            <person name="DasSarma P."/>
            <person name="DasSarma S."/>
            <person name="Roberts R.J."/>
        </authorList>
    </citation>
    <scope>NUCLEOTIDE SEQUENCE</scope>
    <source>
        <strain evidence="2">ATCC 33800</strain>
    </source>
</reference>
<organism evidence="2 3">
    <name type="scientific">Haloarcula marismortui ATCC 33800</name>
    <dbReference type="NCBI Taxonomy" id="662476"/>
    <lineage>
        <taxon>Archaea</taxon>
        <taxon>Methanobacteriati</taxon>
        <taxon>Methanobacteriota</taxon>
        <taxon>Stenosarchaea group</taxon>
        <taxon>Halobacteria</taxon>
        <taxon>Halobacteriales</taxon>
        <taxon>Haloarculaceae</taxon>
        <taxon>Haloarcula</taxon>
    </lineage>
</organism>
<dbReference type="Proteomes" id="UP000682967">
    <property type="component" value="Chromosome"/>
</dbReference>
<dbReference type="AlphaFoldDB" id="A0A8T8KDD3"/>
<evidence type="ECO:0000313" key="3">
    <source>
        <dbReference type="Proteomes" id="UP000682967"/>
    </source>
</evidence>
<name>A0A8T8KDD3_9EURY</name>
<dbReference type="GeneID" id="64824247"/>
<dbReference type="EMBL" id="CP073366">
    <property type="protein sequence ID" value="QUJ71937.1"/>
    <property type="molecule type" value="Genomic_DNA"/>
</dbReference>
<proteinExistence type="predicted"/>
<sequence>MVDPDDIDLEQLVSGGSVSGISGGMDLEDVGRKVATEGSVSLDDQGRMLVKCSSHTSNHGCYVCGLHPMPDPESGDMKIVCTGPLMYVNDSDDVRRKSKSPGSKCVYSPERLEGGSGGWF</sequence>
<dbReference type="KEGG" id="hsin:KDQ40_14785"/>
<evidence type="ECO:0000256" key="1">
    <source>
        <dbReference type="SAM" id="MobiDB-lite"/>
    </source>
</evidence>
<protein>
    <submittedName>
        <fullName evidence="2">Uncharacterized protein</fullName>
    </submittedName>
</protein>
<evidence type="ECO:0000313" key="2">
    <source>
        <dbReference type="EMBL" id="QUJ71937.1"/>
    </source>
</evidence>